<comment type="caution">
    <text evidence="6">The sequence shown here is derived from an EMBL/GenBank/DDBJ whole genome shotgun (WGS) entry which is preliminary data.</text>
</comment>
<gene>
    <name evidence="6" type="ORF">EB796_012977</name>
</gene>
<dbReference type="PANTHER" id="PTHR48016:SF56">
    <property type="entry name" value="MAPKK KINASE"/>
    <property type="match status" value="1"/>
</dbReference>
<dbReference type="InterPro" id="IPR000719">
    <property type="entry name" value="Prot_kinase_dom"/>
</dbReference>
<dbReference type="Proteomes" id="UP000593567">
    <property type="component" value="Unassembled WGS sequence"/>
</dbReference>
<dbReference type="InterPro" id="IPR011009">
    <property type="entry name" value="Kinase-like_dom_sf"/>
</dbReference>
<proteinExistence type="predicted"/>
<organism evidence="6 7">
    <name type="scientific">Bugula neritina</name>
    <name type="common">Brown bryozoan</name>
    <name type="synonym">Sertularia neritina</name>
    <dbReference type="NCBI Taxonomy" id="10212"/>
    <lineage>
        <taxon>Eukaryota</taxon>
        <taxon>Metazoa</taxon>
        <taxon>Spiralia</taxon>
        <taxon>Lophotrochozoa</taxon>
        <taxon>Bryozoa</taxon>
        <taxon>Gymnolaemata</taxon>
        <taxon>Cheilostomatida</taxon>
        <taxon>Flustrina</taxon>
        <taxon>Buguloidea</taxon>
        <taxon>Bugulidae</taxon>
        <taxon>Bugula</taxon>
    </lineage>
</organism>
<evidence type="ECO:0000259" key="5">
    <source>
        <dbReference type="PROSITE" id="PS50011"/>
    </source>
</evidence>
<dbReference type="SUPFAM" id="SSF56112">
    <property type="entry name" value="Protein kinase-like (PK-like)"/>
    <property type="match status" value="1"/>
</dbReference>
<dbReference type="GO" id="GO:0004672">
    <property type="term" value="F:protein kinase activity"/>
    <property type="evidence" value="ECO:0007669"/>
    <property type="project" value="InterPro"/>
</dbReference>
<dbReference type="OrthoDB" id="248923at2759"/>
<dbReference type="PANTHER" id="PTHR48016">
    <property type="entry name" value="MAP KINASE KINASE KINASE SSK2-RELATED-RELATED"/>
    <property type="match status" value="1"/>
</dbReference>
<keyword evidence="1" id="KW-0808">Transferase</keyword>
<keyword evidence="4" id="KW-0067">ATP-binding</keyword>
<dbReference type="GO" id="GO:0005524">
    <property type="term" value="F:ATP binding"/>
    <property type="evidence" value="ECO:0007669"/>
    <property type="project" value="UniProtKB-KW"/>
</dbReference>
<dbReference type="Pfam" id="PF00069">
    <property type="entry name" value="Pkinase"/>
    <property type="match status" value="1"/>
</dbReference>
<dbReference type="InterPro" id="IPR050538">
    <property type="entry name" value="MAP_kinase_kinase_kinase"/>
</dbReference>
<feature type="domain" description="Protein kinase" evidence="5">
    <location>
        <begin position="3"/>
        <end position="110"/>
    </location>
</feature>
<keyword evidence="3" id="KW-0418">Kinase</keyword>
<dbReference type="PROSITE" id="PS50011">
    <property type="entry name" value="PROTEIN_KINASE_DOM"/>
    <property type="match status" value="1"/>
</dbReference>
<evidence type="ECO:0000313" key="6">
    <source>
        <dbReference type="EMBL" id="KAF6028726.1"/>
    </source>
</evidence>
<keyword evidence="7" id="KW-1185">Reference proteome</keyword>
<evidence type="ECO:0000256" key="4">
    <source>
        <dbReference type="ARBA" id="ARBA00022840"/>
    </source>
</evidence>
<keyword evidence="2" id="KW-0547">Nucleotide-binding</keyword>
<evidence type="ECO:0000256" key="1">
    <source>
        <dbReference type="ARBA" id="ARBA00022679"/>
    </source>
</evidence>
<reference evidence="6" key="1">
    <citation type="submission" date="2020-06" db="EMBL/GenBank/DDBJ databases">
        <title>Draft genome of Bugula neritina, a colonial animal packing powerful symbionts and potential medicines.</title>
        <authorList>
            <person name="Rayko M."/>
        </authorList>
    </citation>
    <scope>NUCLEOTIDE SEQUENCE [LARGE SCALE GENOMIC DNA]</scope>
    <source>
        <strain evidence="6">Kwan_BN1</strain>
    </source>
</reference>
<evidence type="ECO:0000256" key="3">
    <source>
        <dbReference type="ARBA" id="ARBA00022777"/>
    </source>
</evidence>
<sequence length="110" mass="12791">MASSDEELIGRGSFGKVYKKYDSESQQVVAVKKIELGLMDSPDYEKSIRKAMKEVEAMEKLDKHERIVQYIRHDVVSDHSMCFLIIAYSAIKYHDFEKETSLFNLQHKLS</sequence>
<protein>
    <recommendedName>
        <fullName evidence="5">Protein kinase domain-containing protein</fullName>
    </recommendedName>
</protein>
<dbReference type="AlphaFoldDB" id="A0A7J7JTB3"/>
<dbReference type="EMBL" id="VXIV02001922">
    <property type="protein sequence ID" value="KAF6028726.1"/>
    <property type="molecule type" value="Genomic_DNA"/>
</dbReference>
<name>A0A7J7JTB3_BUGNE</name>
<evidence type="ECO:0000256" key="2">
    <source>
        <dbReference type="ARBA" id="ARBA00022741"/>
    </source>
</evidence>
<accession>A0A7J7JTB3</accession>
<evidence type="ECO:0000313" key="7">
    <source>
        <dbReference type="Proteomes" id="UP000593567"/>
    </source>
</evidence>
<dbReference type="Gene3D" id="3.30.200.20">
    <property type="entry name" value="Phosphorylase Kinase, domain 1"/>
    <property type="match status" value="1"/>
</dbReference>